<evidence type="ECO:0000313" key="6">
    <source>
        <dbReference type="EMBL" id="GGB29256.1"/>
    </source>
</evidence>
<dbReference type="SUPFAM" id="SSF46785">
    <property type="entry name" value="Winged helix' DNA-binding domain"/>
    <property type="match status" value="1"/>
</dbReference>
<dbReference type="InterPro" id="IPR036388">
    <property type="entry name" value="WH-like_DNA-bd_sf"/>
</dbReference>
<dbReference type="Pfam" id="PF01638">
    <property type="entry name" value="HxlR"/>
    <property type="match status" value="1"/>
</dbReference>
<feature type="region of interest" description="Disordered" evidence="4">
    <location>
        <begin position="136"/>
        <end position="167"/>
    </location>
</feature>
<comment type="caution">
    <text evidence="6">The sequence shown here is derived from an EMBL/GenBank/DDBJ whole genome shotgun (WGS) entry which is preliminary data.</text>
</comment>
<dbReference type="InterPro" id="IPR036390">
    <property type="entry name" value="WH_DNA-bd_sf"/>
</dbReference>
<dbReference type="PANTHER" id="PTHR33204">
    <property type="entry name" value="TRANSCRIPTIONAL REGULATOR, MARR FAMILY"/>
    <property type="match status" value="1"/>
</dbReference>
<name>A0ABQ1I969_9PROT</name>
<keyword evidence="7" id="KW-1185">Reference proteome</keyword>
<keyword evidence="3" id="KW-0804">Transcription</keyword>
<proteinExistence type="predicted"/>
<dbReference type="InterPro" id="IPR002577">
    <property type="entry name" value="HTH_HxlR"/>
</dbReference>
<evidence type="ECO:0000256" key="3">
    <source>
        <dbReference type="ARBA" id="ARBA00023163"/>
    </source>
</evidence>
<evidence type="ECO:0000256" key="2">
    <source>
        <dbReference type="ARBA" id="ARBA00023125"/>
    </source>
</evidence>
<keyword evidence="1" id="KW-0805">Transcription regulation</keyword>
<feature type="compositionally biased region" description="Basic residues" evidence="4">
    <location>
        <begin position="155"/>
        <end position="167"/>
    </location>
</feature>
<evidence type="ECO:0000313" key="7">
    <source>
        <dbReference type="Proteomes" id="UP000603352"/>
    </source>
</evidence>
<accession>A0ABQ1I969</accession>
<reference evidence="7" key="1">
    <citation type="journal article" date="2019" name="Int. J. Syst. Evol. Microbiol.">
        <title>The Global Catalogue of Microorganisms (GCM) 10K type strain sequencing project: providing services to taxonomists for standard genome sequencing and annotation.</title>
        <authorList>
            <consortium name="The Broad Institute Genomics Platform"/>
            <consortium name="The Broad Institute Genome Sequencing Center for Infectious Disease"/>
            <person name="Wu L."/>
            <person name="Ma J."/>
        </authorList>
    </citation>
    <scope>NUCLEOTIDE SEQUENCE [LARGE SCALE GENOMIC DNA]</scope>
    <source>
        <strain evidence="7">CGMCC 1.10188</strain>
    </source>
</reference>
<feature type="domain" description="HTH hxlR-type" evidence="5">
    <location>
        <begin position="15"/>
        <end position="112"/>
    </location>
</feature>
<dbReference type="PANTHER" id="PTHR33204:SF18">
    <property type="entry name" value="TRANSCRIPTIONAL REGULATORY PROTEIN"/>
    <property type="match status" value="1"/>
</dbReference>
<dbReference type="Gene3D" id="1.10.10.10">
    <property type="entry name" value="Winged helix-like DNA-binding domain superfamily/Winged helix DNA-binding domain"/>
    <property type="match status" value="1"/>
</dbReference>
<organism evidence="6 7">
    <name type="scientific">Tistrella bauzanensis</name>
    <dbReference type="NCBI Taxonomy" id="657419"/>
    <lineage>
        <taxon>Bacteria</taxon>
        <taxon>Pseudomonadati</taxon>
        <taxon>Pseudomonadota</taxon>
        <taxon>Alphaproteobacteria</taxon>
        <taxon>Geminicoccales</taxon>
        <taxon>Geminicoccaceae</taxon>
        <taxon>Tistrella</taxon>
    </lineage>
</organism>
<protein>
    <submittedName>
        <fullName evidence="6">Transcriptional regulator</fullName>
    </submittedName>
</protein>
<evidence type="ECO:0000256" key="1">
    <source>
        <dbReference type="ARBA" id="ARBA00023015"/>
    </source>
</evidence>
<dbReference type="EMBL" id="BMDZ01000005">
    <property type="protein sequence ID" value="GGB29256.1"/>
    <property type="molecule type" value="Genomic_DNA"/>
</dbReference>
<evidence type="ECO:0000259" key="5">
    <source>
        <dbReference type="PROSITE" id="PS51118"/>
    </source>
</evidence>
<gene>
    <name evidence="6" type="ORF">GCM10011505_08290</name>
</gene>
<evidence type="ECO:0000256" key="4">
    <source>
        <dbReference type="SAM" id="MobiDB-lite"/>
    </source>
</evidence>
<sequence length="167" mass="18149">MAARMNRIALDQMECSIARALDVVGTAHAVLILRNAFNGMRTFDAFQAHLGMSSSVLAARLKLLTTAGILEKRASPTDGRSFEYRLTAKGRDLYPVLVALLHWGETWDASPDGPRLTLVETATGRPVQTMAVRSEDGRALDPREVTAMPGPGAGHKTHSLAGWRRRG</sequence>
<dbReference type="Proteomes" id="UP000603352">
    <property type="component" value="Unassembled WGS sequence"/>
</dbReference>
<dbReference type="PROSITE" id="PS51118">
    <property type="entry name" value="HTH_HXLR"/>
    <property type="match status" value="1"/>
</dbReference>
<keyword evidence="2" id="KW-0238">DNA-binding</keyword>